<dbReference type="PROSITE" id="PS51782">
    <property type="entry name" value="LYSM"/>
    <property type="match status" value="1"/>
</dbReference>
<feature type="region of interest" description="Disordered" evidence="2">
    <location>
        <begin position="91"/>
        <end position="116"/>
    </location>
</feature>
<feature type="compositionally biased region" description="Low complexity" evidence="2">
    <location>
        <begin position="91"/>
        <end position="112"/>
    </location>
</feature>
<dbReference type="InterPro" id="IPR036779">
    <property type="entry name" value="LysM_dom_sf"/>
</dbReference>
<evidence type="ECO:0000256" key="3">
    <source>
        <dbReference type="SAM" id="Phobius"/>
    </source>
</evidence>
<evidence type="ECO:0000313" key="5">
    <source>
        <dbReference type="EMBL" id="AXV07876.1"/>
    </source>
</evidence>
<dbReference type="Proteomes" id="UP000264006">
    <property type="component" value="Chromosome"/>
</dbReference>
<evidence type="ECO:0000256" key="2">
    <source>
        <dbReference type="SAM" id="MobiDB-lite"/>
    </source>
</evidence>
<keyword evidence="3" id="KW-0812">Transmembrane</keyword>
<dbReference type="Pfam" id="PF01476">
    <property type="entry name" value="LysM"/>
    <property type="match status" value="1"/>
</dbReference>
<dbReference type="CDD" id="cd00118">
    <property type="entry name" value="LysM"/>
    <property type="match status" value="1"/>
</dbReference>
<dbReference type="Gene3D" id="3.10.350.10">
    <property type="entry name" value="LysM domain"/>
    <property type="match status" value="1"/>
</dbReference>
<dbReference type="OrthoDB" id="5244690at2"/>
<dbReference type="SUPFAM" id="SSF54106">
    <property type="entry name" value="LysM domain"/>
    <property type="match status" value="1"/>
</dbReference>
<feature type="transmembrane region" description="Helical" evidence="3">
    <location>
        <begin position="17"/>
        <end position="35"/>
    </location>
</feature>
<feature type="domain" description="LysM" evidence="4">
    <location>
        <begin position="119"/>
        <end position="166"/>
    </location>
</feature>
<dbReference type="SMART" id="SM00257">
    <property type="entry name" value="LysM"/>
    <property type="match status" value="1"/>
</dbReference>
<evidence type="ECO:0000256" key="1">
    <source>
        <dbReference type="SAM" id="Coils"/>
    </source>
</evidence>
<keyword evidence="1" id="KW-0175">Coiled coil</keyword>
<evidence type="ECO:0000259" key="4">
    <source>
        <dbReference type="PROSITE" id="PS51782"/>
    </source>
</evidence>
<feature type="coiled-coil region" evidence="1">
    <location>
        <begin position="56"/>
        <end position="83"/>
    </location>
</feature>
<name>A0A346Y079_9ACTN</name>
<keyword evidence="3" id="KW-1133">Transmembrane helix</keyword>
<protein>
    <recommendedName>
        <fullName evidence="4">LysM domain-containing protein</fullName>
    </recommendedName>
</protein>
<keyword evidence="6" id="KW-1185">Reference proteome</keyword>
<dbReference type="KEGG" id="euz:DVS28_a3200"/>
<dbReference type="EMBL" id="CP031165">
    <property type="protein sequence ID" value="AXV07876.1"/>
    <property type="molecule type" value="Genomic_DNA"/>
</dbReference>
<evidence type="ECO:0000313" key="6">
    <source>
        <dbReference type="Proteomes" id="UP000264006"/>
    </source>
</evidence>
<organism evidence="5 6">
    <name type="scientific">Euzebya pacifica</name>
    <dbReference type="NCBI Taxonomy" id="1608957"/>
    <lineage>
        <taxon>Bacteria</taxon>
        <taxon>Bacillati</taxon>
        <taxon>Actinomycetota</taxon>
        <taxon>Nitriliruptoria</taxon>
        <taxon>Euzebyales</taxon>
    </lineage>
</organism>
<proteinExistence type="predicted"/>
<reference evidence="5 6" key="1">
    <citation type="submission" date="2018-09" db="EMBL/GenBank/DDBJ databases">
        <title>Complete genome sequence of Euzebya sp. DY32-46 isolated from seawater of Pacific Ocean.</title>
        <authorList>
            <person name="Xu L."/>
            <person name="Wu Y.-H."/>
            <person name="Xu X.-W."/>
        </authorList>
    </citation>
    <scope>NUCLEOTIDE SEQUENCE [LARGE SCALE GENOMIC DNA]</scope>
    <source>
        <strain evidence="5 6">DY32-46</strain>
    </source>
</reference>
<sequence length="172" mass="17482">MFMDFEYDGADDLGGRILWGRVGVLGLAVLLFFLFGRCTAGGGVDPEVQASLEAQLASEQATTAQLQADITSLQQEIVTLNAQIASADGGSTITGDGTTPTDGATSDGTTATPNATGGQIYVVKEGDTLSAIAEAVYGDPLQFGAIASANGITDTNPLQVGQELQIPANPDG</sequence>
<dbReference type="InterPro" id="IPR018392">
    <property type="entry name" value="LysM"/>
</dbReference>
<gene>
    <name evidence="5" type="ORF">DVS28_a3200</name>
</gene>
<dbReference type="AlphaFoldDB" id="A0A346Y079"/>
<accession>A0A346Y079</accession>
<keyword evidence="3" id="KW-0472">Membrane</keyword>